<dbReference type="SUPFAM" id="SSF51984">
    <property type="entry name" value="MurCD N-terminal domain"/>
    <property type="match status" value="1"/>
</dbReference>
<dbReference type="InterPro" id="IPR013221">
    <property type="entry name" value="Mur_ligase_cen"/>
</dbReference>
<keyword evidence="6 7" id="KW-0067">ATP-binding</keyword>
<organism evidence="11 12">
    <name type="scientific">Psychrosphaera algicola</name>
    <dbReference type="NCBI Taxonomy" id="3023714"/>
    <lineage>
        <taxon>Bacteria</taxon>
        <taxon>Pseudomonadati</taxon>
        <taxon>Pseudomonadota</taxon>
        <taxon>Gammaproteobacteria</taxon>
        <taxon>Alteromonadales</taxon>
        <taxon>Pseudoalteromonadaceae</taxon>
        <taxon>Psychrosphaera</taxon>
    </lineage>
</organism>
<keyword evidence="3 7" id="KW-0963">Cytoplasm</keyword>
<dbReference type="Pfam" id="PF08245">
    <property type="entry name" value="Mur_ligase_M"/>
    <property type="match status" value="1"/>
</dbReference>
<comment type="pathway">
    <text evidence="2 7 8">Cell wall biogenesis; peptidoglycan biosynthesis.</text>
</comment>
<feature type="domain" description="Mur ligase central" evidence="10">
    <location>
        <begin position="120"/>
        <end position="291"/>
    </location>
</feature>
<evidence type="ECO:0000256" key="2">
    <source>
        <dbReference type="ARBA" id="ARBA00004752"/>
    </source>
</evidence>
<dbReference type="Gene3D" id="3.40.50.720">
    <property type="entry name" value="NAD(P)-binding Rossmann-like Domain"/>
    <property type="match status" value="1"/>
</dbReference>
<dbReference type="Proteomes" id="UP001528411">
    <property type="component" value="Unassembled WGS sequence"/>
</dbReference>
<evidence type="ECO:0000313" key="12">
    <source>
        <dbReference type="Proteomes" id="UP001528411"/>
    </source>
</evidence>
<dbReference type="PANTHER" id="PTHR43692">
    <property type="entry name" value="UDP-N-ACETYLMURAMOYLALANINE--D-GLUTAMATE LIGASE"/>
    <property type="match status" value="1"/>
</dbReference>
<evidence type="ECO:0000256" key="6">
    <source>
        <dbReference type="ARBA" id="ARBA00022840"/>
    </source>
</evidence>
<feature type="domain" description="Mur ligase C-terminal" evidence="9">
    <location>
        <begin position="315"/>
        <end position="428"/>
    </location>
</feature>
<comment type="caution">
    <text evidence="11">The sequence shown here is derived from an EMBL/GenBank/DDBJ whole genome shotgun (WGS) entry which is preliminary data.</text>
</comment>
<dbReference type="PANTHER" id="PTHR43692:SF1">
    <property type="entry name" value="UDP-N-ACETYLMURAMOYLALANINE--D-GLUTAMATE LIGASE"/>
    <property type="match status" value="1"/>
</dbReference>
<dbReference type="SUPFAM" id="SSF53623">
    <property type="entry name" value="MurD-like peptide ligases, catalytic domain"/>
    <property type="match status" value="1"/>
</dbReference>
<dbReference type="Gene3D" id="3.90.190.20">
    <property type="entry name" value="Mur ligase, C-terminal domain"/>
    <property type="match status" value="1"/>
</dbReference>
<reference evidence="11 12" key="1">
    <citation type="submission" date="2023-01" db="EMBL/GenBank/DDBJ databases">
        <title>Psychrosphaera sp. nov., isolated from marine algae.</title>
        <authorList>
            <person name="Bayburt H."/>
            <person name="Choi B.J."/>
            <person name="Kim J.M."/>
            <person name="Choi D.G."/>
            <person name="Jeon C.O."/>
        </authorList>
    </citation>
    <scope>NUCLEOTIDE SEQUENCE [LARGE SCALE GENOMIC DNA]</scope>
    <source>
        <strain evidence="11 12">G1-22</strain>
    </source>
</reference>
<dbReference type="SUPFAM" id="SSF53244">
    <property type="entry name" value="MurD-like peptide ligases, peptide-binding domain"/>
    <property type="match status" value="1"/>
</dbReference>
<comment type="catalytic activity">
    <reaction evidence="7 8">
        <text>UDP-N-acetyl-alpha-D-muramoyl-L-alanine + D-glutamate + ATP = UDP-N-acetyl-alpha-D-muramoyl-L-alanyl-D-glutamate + ADP + phosphate + H(+)</text>
        <dbReference type="Rhea" id="RHEA:16429"/>
        <dbReference type="ChEBI" id="CHEBI:15378"/>
        <dbReference type="ChEBI" id="CHEBI:29986"/>
        <dbReference type="ChEBI" id="CHEBI:30616"/>
        <dbReference type="ChEBI" id="CHEBI:43474"/>
        <dbReference type="ChEBI" id="CHEBI:83898"/>
        <dbReference type="ChEBI" id="CHEBI:83900"/>
        <dbReference type="ChEBI" id="CHEBI:456216"/>
        <dbReference type="EC" id="6.3.2.9"/>
    </reaction>
</comment>
<comment type="similarity">
    <text evidence="7">Belongs to the MurCDEF family.</text>
</comment>
<keyword evidence="7 8" id="KW-0132">Cell division</keyword>
<dbReference type="Pfam" id="PF21799">
    <property type="entry name" value="MurD-like_N"/>
    <property type="match status" value="1"/>
</dbReference>
<name>A0ABT5FHJ5_9GAMM</name>
<keyword evidence="5 7" id="KW-0547">Nucleotide-binding</keyword>
<keyword evidence="7 8" id="KW-0573">Peptidoglycan synthesis</keyword>
<evidence type="ECO:0000256" key="8">
    <source>
        <dbReference type="RuleBase" id="RU003664"/>
    </source>
</evidence>
<evidence type="ECO:0000256" key="3">
    <source>
        <dbReference type="ARBA" id="ARBA00022490"/>
    </source>
</evidence>
<comment type="function">
    <text evidence="7 8">Cell wall formation. Catalyzes the addition of glutamate to the nucleotide precursor UDP-N-acetylmuramoyl-L-alanine (UMA).</text>
</comment>
<dbReference type="Gene3D" id="3.40.1190.10">
    <property type="entry name" value="Mur-like, catalytic domain"/>
    <property type="match status" value="1"/>
</dbReference>
<keyword evidence="7 8" id="KW-0961">Cell wall biogenesis/degradation</keyword>
<evidence type="ECO:0000313" key="11">
    <source>
        <dbReference type="EMBL" id="MDC2890668.1"/>
    </source>
</evidence>
<dbReference type="NCBIfam" id="TIGR01087">
    <property type="entry name" value="murD"/>
    <property type="match status" value="1"/>
</dbReference>
<keyword evidence="7 8" id="KW-0133">Cell shape</keyword>
<dbReference type="InterPro" id="IPR036565">
    <property type="entry name" value="Mur-like_cat_sf"/>
</dbReference>
<evidence type="ECO:0000256" key="1">
    <source>
        <dbReference type="ARBA" id="ARBA00004496"/>
    </source>
</evidence>
<dbReference type="GO" id="GO:0008764">
    <property type="term" value="F:UDP-N-acetylmuramoylalanine-D-glutamate ligase activity"/>
    <property type="evidence" value="ECO:0007669"/>
    <property type="project" value="UniProtKB-EC"/>
</dbReference>
<dbReference type="InterPro" id="IPR036615">
    <property type="entry name" value="Mur_ligase_C_dom_sf"/>
</dbReference>
<evidence type="ECO:0000256" key="4">
    <source>
        <dbReference type="ARBA" id="ARBA00022598"/>
    </source>
</evidence>
<sequence>MNSMFDTLKDMKNGKVAVVGLGLSGISTVDYLLRNGISPDLFDSRITPPNKDAIEEKYKSLKQSFGVFSDNEFLDYTYVIVSSGITLKTPALANALRHNENVFCDVELFARINTKPVLAITGSNGKSTAVGWLEHALNGLGIKAAACGNYGVPVLDVIDKDVDVFVIELSSFQLESVQSLECAAAVVLNVSEDHMDRYDSFEDYSKAKNKIYRHADLCIYNQDDFQTKPLISHDNVVSFGSLDECCEQTCWQYDVTNKLLLKNGRQIACLDDFNISGNHNGLNGLVVLAMAQAIGVDVELDSTLAVFKSFAGLPHRCQLTLDANGVRYIDDSKATNVASTLAALNGLANDKNIILIAGGDAKGADLAELADAIDRDVKFVVALGKDKQQFESFVPAEKLSIVDDLKQAVEQAGKVSVSGDCVLLSPACASIDMFKNYQQRGLMFQSLVKELRQ</sequence>
<dbReference type="Pfam" id="PF02875">
    <property type="entry name" value="Mur_ligase_C"/>
    <property type="match status" value="1"/>
</dbReference>
<keyword evidence="12" id="KW-1185">Reference proteome</keyword>
<gene>
    <name evidence="7 11" type="primary">murD</name>
    <name evidence="11" type="ORF">PN838_20400</name>
</gene>
<evidence type="ECO:0000256" key="7">
    <source>
        <dbReference type="HAMAP-Rule" id="MF_00639"/>
    </source>
</evidence>
<dbReference type="HAMAP" id="MF_00639">
    <property type="entry name" value="MurD"/>
    <property type="match status" value="1"/>
</dbReference>
<evidence type="ECO:0000259" key="9">
    <source>
        <dbReference type="Pfam" id="PF02875"/>
    </source>
</evidence>
<keyword evidence="4 7" id="KW-0436">Ligase</keyword>
<evidence type="ECO:0000259" key="10">
    <source>
        <dbReference type="Pfam" id="PF08245"/>
    </source>
</evidence>
<comment type="subcellular location">
    <subcellularLocation>
        <location evidence="1 7 8">Cytoplasm</location>
    </subcellularLocation>
</comment>
<dbReference type="InterPro" id="IPR005762">
    <property type="entry name" value="MurD"/>
</dbReference>
<keyword evidence="7 8" id="KW-0131">Cell cycle</keyword>
<dbReference type="EC" id="6.3.2.9" evidence="7 8"/>
<dbReference type="RefSeq" id="WP_272181794.1">
    <property type="nucleotide sequence ID" value="NZ_JAQOMS010000002.1"/>
</dbReference>
<accession>A0ABT5FHJ5</accession>
<evidence type="ECO:0000256" key="5">
    <source>
        <dbReference type="ARBA" id="ARBA00022741"/>
    </source>
</evidence>
<dbReference type="EMBL" id="JAQOMS010000002">
    <property type="protein sequence ID" value="MDC2890668.1"/>
    <property type="molecule type" value="Genomic_DNA"/>
</dbReference>
<feature type="binding site" evidence="7">
    <location>
        <begin position="122"/>
        <end position="128"/>
    </location>
    <ligand>
        <name>ATP</name>
        <dbReference type="ChEBI" id="CHEBI:30616"/>
    </ligand>
</feature>
<protein>
    <recommendedName>
        <fullName evidence="7 8">UDP-N-acetylmuramoylalanine--D-glutamate ligase</fullName>
        <ecNumber evidence="7 8">6.3.2.9</ecNumber>
    </recommendedName>
    <alternativeName>
        <fullName evidence="7">D-glutamic acid-adding enzyme</fullName>
    </alternativeName>
    <alternativeName>
        <fullName evidence="7">UDP-N-acetylmuramoyl-L-alanyl-D-glutamate synthetase</fullName>
    </alternativeName>
</protein>
<proteinExistence type="inferred from homology"/>
<dbReference type="InterPro" id="IPR004101">
    <property type="entry name" value="Mur_ligase_C"/>
</dbReference>